<dbReference type="AlphaFoldDB" id="A0AAX0I4T5"/>
<name>A0AAX0I4T5_XANCG</name>
<dbReference type="Gene3D" id="1.10.10.10">
    <property type="entry name" value="Winged helix-like DNA-binding domain superfamily/Winged helix DNA-binding domain"/>
    <property type="match status" value="1"/>
</dbReference>
<gene>
    <name evidence="2" type="ORF">BIY41_09725</name>
</gene>
<dbReference type="InterPro" id="IPR036388">
    <property type="entry name" value="WH-like_DNA-bd_sf"/>
</dbReference>
<evidence type="ECO:0000313" key="3">
    <source>
        <dbReference type="Proteomes" id="UP000175852"/>
    </source>
</evidence>
<dbReference type="Pfam" id="PF13730">
    <property type="entry name" value="HTH_36"/>
    <property type="match status" value="1"/>
</dbReference>
<comment type="caution">
    <text evidence="2">The sequence shown here is derived from an EMBL/GenBank/DDBJ whole genome shotgun (WGS) entry which is preliminary data.</text>
</comment>
<feature type="compositionally biased region" description="Basic and acidic residues" evidence="1">
    <location>
        <begin position="292"/>
        <end position="306"/>
    </location>
</feature>
<feature type="compositionally biased region" description="Polar residues" evidence="1">
    <location>
        <begin position="153"/>
        <end position="166"/>
    </location>
</feature>
<sequence length="306" mass="32223">MSAKVTGMVFERYANGGGEMLLALALADHAHDDGTHIYPSIALLAAKTRQSERSVQYQLRRMEAAGWLILINDGLGGRGNGFKEGGKTRQYRINPEWMKGADIAPFQEGQCSTEKGANSAPLKGANRGAKGCKTASERVQKDVGKGAKLLHPNQEQPKATNSNNHTPHIAEAATGAAQGVCGTPAGFIAAALNRAALALNRPGLRITSHNPDLIAAAGEGVTAQHLLELSDVYPDKPAGYLIVAARRQRAAGANTIASGASTHAIPRESAAERTQRFAREAIQRQAAGHAGADFDHVDRHGVDAHG</sequence>
<evidence type="ECO:0000256" key="1">
    <source>
        <dbReference type="SAM" id="MobiDB-lite"/>
    </source>
</evidence>
<feature type="region of interest" description="Disordered" evidence="1">
    <location>
        <begin position="284"/>
        <end position="306"/>
    </location>
</feature>
<proteinExistence type="predicted"/>
<dbReference type="EMBL" id="MKCQ01000028">
    <property type="protein sequence ID" value="OEY98637.1"/>
    <property type="molecule type" value="Genomic_DNA"/>
</dbReference>
<evidence type="ECO:0000313" key="2">
    <source>
        <dbReference type="EMBL" id="OEY98637.1"/>
    </source>
</evidence>
<organism evidence="2 3">
    <name type="scientific">Xanthomonas campestris pv. glycines</name>
    <dbReference type="NCBI Taxonomy" id="473421"/>
    <lineage>
        <taxon>Bacteria</taxon>
        <taxon>Pseudomonadati</taxon>
        <taxon>Pseudomonadota</taxon>
        <taxon>Gammaproteobacteria</taxon>
        <taxon>Lysobacterales</taxon>
        <taxon>Lysobacteraceae</taxon>
        <taxon>Xanthomonas</taxon>
    </lineage>
</organism>
<evidence type="ECO:0008006" key="4">
    <source>
        <dbReference type="Google" id="ProtNLM"/>
    </source>
</evidence>
<protein>
    <recommendedName>
        <fullName evidence="4">Helix-turn-helix domain-containing protein</fullName>
    </recommendedName>
</protein>
<feature type="region of interest" description="Disordered" evidence="1">
    <location>
        <begin position="110"/>
        <end position="166"/>
    </location>
</feature>
<dbReference type="Proteomes" id="UP000175852">
    <property type="component" value="Unassembled WGS sequence"/>
</dbReference>
<feature type="compositionally biased region" description="Basic and acidic residues" evidence="1">
    <location>
        <begin position="135"/>
        <end position="145"/>
    </location>
</feature>
<reference evidence="2 3" key="1">
    <citation type="submission" date="2016-09" db="EMBL/GenBank/DDBJ databases">
        <authorList>
            <person name="Wen S.-F."/>
            <person name="Lo A.-C."/>
            <person name="Lin C.-J."/>
            <person name="Tseng T.-T."/>
        </authorList>
    </citation>
    <scope>NUCLEOTIDE SEQUENCE [LARGE SCALE GENOMIC DNA]</scope>
    <source>
        <strain evidence="2 3">12609</strain>
    </source>
</reference>
<accession>A0AAX0I4T5</accession>
<dbReference type="RefSeq" id="WP_050595541.1">
    <property type="nucleotide sequence ID" value="NZ_CP026334.1"/>
</dbReference>